<dbReference type="InterPro" id="IPR050179">
    <property type="entry name" value="Trans_hexapeptide_repeat"/>
</dbReference>
<dbReference type="GO" id="GO:0016740">
    <property type="term" value="F:transferase activity"/>
    <property type="evidence" value="ECO:0007669"/>
    <property type="project" value="UniProtKB-KW"/>
</dbReference>
<keyword evidence="2" id="KW-0677">Repeat</keyword>
<dbReference type="SUPFAM" id="SSF51161">
    <property type="entry name" value="Trimeric LpxA-like enzymes"/>
    <property type="match status" value="1"/>
</dbReference>
<feature type="binding site" evidence="4">
    <location>
        <position position="74"/>
    </location>
    <ligand>
        <name>substrate</name>
    </ligand>
</feature>
<sequence>MNKKILLIGGGGHCKSVLDSLLDLDEYDDIGIIDTKENVGKAVLGTPILGYDRDLPSLYKDGYHYAFVAVGSIGNPSVRIRLFNTLCEMGFIIPNIVDASAKVSKHSQIDKGVFIGKHVVVNAGAVIGQGAIINSGAIVEHDCEIGEFVHIAPGTVLCGGVKIGRHSHIGTNSTVKQGIHIGSNCLIGMGSVVTKNIRDNVIAYGNPCREVKNL</sequence>
<dbReference type="PANTHER" id="PTHR43300">
    <property type="entry name" value="ACETYLTRANSFERASE"/>
    <property type="match status" value="1"/>
</dbReference>
<dbReference type="InterPro" id="IPR018357">
    <property type="entry name" value="Hexapep_transf_CS"/>
</dbReference>
<evidence type="ECO:0000313" key="7">
    <source>
        <dbReference type="Proteomes" id="UP000223596"/>
    </source>
</evidence>
<keyword evidence="1" id="KW-0808">Transferase</keyword>
<dbReference type="Pfam" id="PF17836">
    <property type="entry name" value="PglD_N"/>
    <property type="match status" value="1"/>
</dbReference>
<dbReference type="NCBIfam" id="TIGR03570">
    <property type="entry name" value="NeuD_NnaD"/>
    <property type="match status" value="1"/>
</dbReference>
<dbReference type="PANTHER" id="PTHR43300:SF7">
    <property type="entry name" value="UDP-N-ACETYLBACILLOSAMINE N-ACETYLTRANSFERASE"/>
    <property type="match status" value="1"/>
</dbReference>
<dbReference type="InterPro" id="IPR011004">
    <property type="entry name" value="Trimer_LpxA-like_sf"/>
</dbReference>
<dbReference type="EMBL" id="PDBW01000001">
    <property type="protein sequence ID" value="PFH01505.1"/>
    <property type="molecule type" value="Genomic_DNA"/>
</dbReference>
<evidence type="ECO:0000256" key="1">
    <source>
        <dbReference type="ARBA" id="ARBA00022679"/>
    </source>
</evidence>
<gene>
    <name evidence="6" type="ORF">M972_11237</name>
</gene>
<comment type="caution">
    <text evidence="6">The sequence shown here is derived from an EMBL/GenBank/DDBJ whole genome shotgun (WGS) entry which is preliminary data.</text>
</comment>
<feature type="domain" description="PglD N-terminal" evidence="5">
    <location>
        <begin position="4"/>
        <end position="86"/>
    </location>
</feature>
<feature type="site" description="Increases basicity of active site His" evidence="3">
    <location>
        <position position="142"/>
    </location>
</feature>
<proteinExistence type="predicted"/>
<dbReference type="Proteomes" id="UP000223596">
    <property type="component" value="Unassembled WGS sequence"/>
</dbReference>
<evidence type="ECO:0000256" key="4">
    <source>
        <dbReference type="PIRSR" id="PIRSR620019-2"/>
    </source>
</evidence>
<dbReference type="InterPro" id="IPR020019">
    <property type="entry name" value="AcTrfase_PglD-like"/>
</dbReference>
<dbReference type="PROSITE" id="PS00101">
    <property type="entry name" value="HEXAPEP_TRANSFERASES"/>
    <property type="match status" value="1"/>
</dbReference>
<protein>
    <submittedName>
        <fullName evidence="6">Sugar O-acyltransferase (Sialic acid O-acetyltransferase NeuD family)</fullName>
    </submittedName>
</protein>
<dbReference type="RefSeq" id="WP_003512896.1">
    <property type="nucleotide sequence ID" value="NZ_CP013828.1"/>
</dbReference>
<dbReference type="CDD" id="cd03360">
    <property type="entry name" value="LbH_AT_putative"/>
    <property type="match status" value="1"/>
</dbReference>
<accession>A0AB36TD45</accession>
<feature type="active site" description="Proton acceptor" evidence="3">
    <location>
        <position position="141"/>
    </location>
</feature>
<evidence type="ECO:0000256" key="2">
    <source>
        <dbReference type="ARBA" id="ARBA00022737"/>
    </source>
</evidence>
<dbReference type="InterPro" id="IPR041561">
    <property type="entry name" value="PglD_N"/>
</dbReference>
<name>A0AB36TD45_ACETH</name>
<evidence type="ECO:0000256" key="3">
    <source>
        <dbReference type="PIRSR" id="PIRSR620019-1"/>
    </source>
</evidence>
<dbReference type="Gene3D" id="2.160.10.10">
    <property type="entry name" value="Hexapeptide repeat proteins"/>
    <property type="match status" value="1"/>
</dbReference>
<evidence type="ECO:0000259" key="5">
    <source>
        <dbReference type="Pfam" id="PF17836"/>
    </source>
</evidence>
<dbReference type="Pfam" id="PF00132">
    <property type="entry name" value="Hexapep"/>
    <property type="match status" value="1"/>
</dbReference>
<dbReference type="Pfam" id="PF14602">
    <property type="entry name" value="Hexapep_2"/>
    <property type="match status" value="1"/>
</dbReference>
<dbReference type="InterPro" id="IPR001451">
    <property type="entry name" value="Hexapep"/>
</dbReference>
<dbReference type="Gene3D" id="3.40.50.20">
    <property type="match status" value="1"/>
</dbReference>
<dbReference type="AlphaFoldDB" id="A0AB36TD45"/>
<dbReference type="GeneID" id="35804438"/>
<evidence type="ECO:0000313" key="6">
    <source>
        <dbReference type="EMBL" id="PFH01505.1"/>
    </source>
</evidence>
<reference evidence="6 7" key="1">
    <citation type="submission" date="2017-09" db="EMBL/GenBank/DDBJ databases">
        <title>Evaluation of Pacific Biosciences Sequencing Technology to Finishing C. thermocellum Genome Sequences.</title>
        <authorList>
            <person name="Brown S."/>
        </authorList>
    </citation>
    <scope>NUCLEOTIDE SEQUENCE [LARGE SCALE GENOMIC DNA]</scope>
    <source>
        <strain evidence="6 7">AD2</strain>
    </source>
</reference>
<organism evidence="6 7">
    <name type="scientific">Acetivibrio thermocellus AD2</name>
    <dbReference type="NCBI Taxonomy" id="1138384"/>
    <lineage>
        <taxon>Bacteria</taxon>
        <taxon>Bacillati</taxon>
        <taxon>Bacillota</taxon>
        <taxon>Clostridia</taxon>
        <taxon>Eubacteriales</taxon>
        <taxon>Oscillospiraceae</taxon>
        <taxon>Acetivibrio</taxon>
    </lineage>
</organism>
<feature type="binding site" evidence="4">
    <location>
        <position position="150"/>
    </location>
    <ligand>
        <name>acetyl-CoA</name>
        <dbReference type="ChEBI" id="CHEBI:57288"/>
    </ligand>
</feature>